<gene>
    <name evidence="1" type="ORF">T4D_4935</name>
</gene>
<organism evidence="1 2">
    <name type="scientific">Trichinella pseudospiralis</name>
    <name type="common">Parasitic roundworm</name>
    <dbReference type="NCBI Taxonomy" id="6337"/>
    <lineage>
        <taxon>Eukaryota</taxon>
        <taxon>Metazoa</taxon>
        <taxon>Ecdysozoa</taxon>
        <taxon>Nematoda</taxon>
        <taxon>Enoplea</taxon>
        <taxon>Dorylaimia</taxon>
        <taxon>Trichinellida</taxon>
        <taxon>Trichinellidae</taxon>
        <taxon>Trichinella</taxon>
    </lineage>
</organism>
<evidence type="ECO:0000313" key="1">
    <source>
        <dbReference type="EMBL" id="KRY86640.1"/>
    </source>
</evidence>
<sequence length="226" mass="24693">MMTEFQLNPIFSYLTEAESSSSSNFDENAHQIIWINFRTALIASSTSTSDESLDTMSTRVAAAEREIYVGRQPGRERSVVAINVVKSIGESNQQLPTVSYVPKRKKKAGYCAMLSRFQSSHVFGDLTETEQTAPPTTFMKTHQIIWINFRTALIGSSTCTSYESLDAKPTRVAAAEGKEFACSLFWTSGSQSGLYGVIAGGPGRHFQTSTPSLCSISIVTAKNCLT</sequence>
<dbReference type="Proteomes" id="UP000054995">
    <property type="component" value="Unassembled WGS sequence"/>
</dbReference>
<reference evidence="1 2" key="1">
    <citation type="submission" date="2015-01" db="EMBL/GenBank/DDBJ databases">
        <title>Evolution of Trichinella species and genotypes.</title>
        <authorList>
            <person name="Korhonen P.K."/>
            <person name="Edoardo P."/>
            <person name="Giuseppe L.R."/>
            <person name="Gasser R.B."/>
        </authorList>
    </citation>
    <scope>NUCLEOTIDE SEQUENCE [LARGE SCALE GENOMIC DNA]</scope>
    <source>
        <strain evidence="1">ISS470</strain>
    </source>
</reference>
<keyword evidence="2" id="KW-1185">Reference proteome</keyword>
<name>A0A0V1FKP1_TRIPS</name>
<dbReference type="EMBL" id="JYDT01000068">
    <property type="protein sequence ID" value="KRY86640.1"/>
    <property type="molecule type" value="Genomic_DNA"/>
</dbReference>
<accession>A0A0V1FKP1</accession>
<comment type="caution">
    <text evidence="1">The sequence shown here is derived from an EMBL/GenBank/DDBJ whole genome shotgun (WGS) entry which is preliminary data.</text>
</comment>
<proteinExistence type="predicted"/>
<protein>
    <submittedName>
        <fullName evidence="1">Uncharacterized protein</fullName>
    </submittedName>
</protein>
<evidence type="ECO:0000313" key="2">
    <source>
        <dbReference type="Proteomes" id="UP000054995"/>
    </source>
</evidence>
<dbReference type="AlphaFoldDB" id="A0A0V1FKP1"/>